<reference evidence="22" key="1">
    <citation type="submission" date="2020-12" db="EMBL/GenBank/DDBJ databases">
        <title>Clostridium thailandense sp. nov., a novel acetogenic bacterium isolated from peat land soil in Thailand.</title>
        <authorList>
            <person name="Chaikitkaew S."/>
            <person name="Birkeland N.K."/>
        </authorList>
    </citation>
    <scope>NUCLEOTIDE SEQUENCE</scope>
    <source>
        <strain evidence="22">PL3</strain>
    </source>
</reference>
<evidence type="ECO:0000256" key="17">
    <source>
        <dbReference type="ARBA" id="ARBA00074306"/>
    </source>
</evidence>
<keyword evidence="11" id="KW-0067">ATP-binding</keyword>
<keyword evidence="18" id="KW-0175">Coiled coil</keyword>
<evidence type="ECO:0000256" key="15">
    <source>
        <dbReference type="ARBA" id="ARBA00064003"/>
    </source>
</evidence>
<dbReference type="GO" id="GO:0005886">
    <property type="term" value="C:plasma membrane"/>
    <property type="evidence" value="ECO:0007669"/>
    <property type="project" value="UniProtKB-SubCell"/>
</dbReference>
<comment type="caution">
    <text evidence="22">The sequence shown here is derived from an EMBL/GenBank/DDBJ whole genome shotgun (WGS) entry which is preliminary data.</text>
</comment>
<dbReference type="InterPro" id="IPR005467">
    <property type="entry name" value="His_kinase_dom"/>
</dbReference>
<gene>
    <name evidence="22" type="ORF">I6U48_02470</name>
</gene>
<dbReference type="RefSeq" id="WP_218318818.1">
    <property type="nucleotide sequence ID" value="NZ_JAEEGC010000008.1"/>
</dbReference>
<keyword evidence="7" id="KW-0808">Transferase</keyword>
<keyword evidence="13" id="KW-0902">Two-component regulatory system</keyword>
<evidence type="ECO:0000259" key="21">
    <source>
        <dbReference type="PROSITE" id="PS50885"/>
    </source>
</evidence>
<feature type="transmembrane region" description="Helical" evidence="19">
    <location>
        <begin position="333"/>
        <end position="352"/>
    </location>
</feature>
<evidence type="ECO:0000256" key="10">
    <source>
        <dbReference type="ARBA" id="ARBA00022777"/>
    </source>
</evidence>
<dbReference type="AlphaFoldDB" id="A0A949TFD6"/>
<evidence type="ECO:0000313" key="22">
    <source>
        <dbReference type="EMBL" id="MBV7271779.1"/>
    </source>
</evidence>
<feature type="domain" description="HAMP" evidence="21">
    <location>
        <begin position="356"/>
        <end position="408"/>
    </location>
</feature>
<dbReference type="GO" id="GO:0005524">
    <property type="term" value="F:ATP binding"/>
    <property type="evidence" value="ECO:0007669"/>
    <property type="project" value="UniProtKB-KW"/>
</dbReference>
<dbReference type="CDD" id="cd16922">
    <property type="entry name" value="HATPase_EvgS-ArcB-TorS-like"/>
    <property type="match status" value="1"/>
</dbReference>
<feature type="coiled-coil region" evidence="18">
    <location>
        <begin position="417"/>
        <end position="444"/>
    </location>
</feature>
<protein>
    <recommendedName>
        <fullName evidence="17">Circadian input-output histidine kinase CikA</fullName>
        <ecNumber evidence="4">2.7.13.3</ecNumber>
    </recommendedName>
    <alternativeName>
        <fullName evidence="16">Sensory/regulatory protein RpfC</fullName>
    </alternativeName>
</protein>
<dbReference type="EC" id="2.7.13.3" evidence="4"/>
<dbReference type="PANTHER" id="PTHR45339:SF5">
    <property type="entry name" value="HISTIDINE KINASE"/>
    <property type="match status" value="1"/>
</dbReference>
<dbReference type="SMART" id="SM00388">
    <property type="entry name" value="HisKA"/>
    <property type="match status" value="1"/>
</dbReference>
<dbReference type="InterPro" id="IPR003594">
    <property type="entry name" value="HATPase_dom"/>
</dbReference>
<accession>A0A949TFD6</accession>
<sequence>MKKVRDSLKNRIITTFIGIAVCITVIIGYIAFNESNKVVESNIIKIENDSAKEILNRIDEFINIPIFINSSNYNVIKSNIVDIHNKKEREIFFSSIMKASSEHIYSFSYGTENGEYYGARRTEKGKIEVMRSDAETNYESCYYSLKDDLTSGEFVENFGKFDARTRDWYTAAKEKRGPTFSNVYEHFVMKDLAITAAYPIYDNKGAFKGVLGTHVTLSKINTYLKEILKNSRATAYIIEKSSGQIVANSLGNPNFTTLADGQIKGIKIKEVNDRYIQEAYSDYKNNSKDHFIVNTDSDKFYIRVSEYKKEGIDWLIITSFPESQFINNMSKNIYTFVCLSIILLGTVIILWIKRTEYFVKPIDDLISITEKFSKGDLSKRARIVRNDEIGKLSDAFNVMAEKLCVLISDLKGRKLELEQINIDLQAAKVEAEKANKAKSRFLANMSHEIRTPMNGIIGMADLILMTDLEEEQRKMIDIMKKSTKDLLQIINDILDLSKIEAEKVELVPEWTYMETFVNRMENFYAPLVYNKNLILKIEVEDDVPEQIYVDSVRLNQVITNLLGNAIKFTQKGEIKLYVKKIRASENKVQLMFSIGDTGIGIKKEDIPKLFNYFTQLDDSNKKRFQGTGLGLAISKRLVELMEGKIGVESELGKGSTFYFTIWVEDVKKQ</sequence>
<evidence type="ECO:0000256" key="13">
    <source>
        <dbReference type="ARBA" id="ARBA00023012"/>
    </source>
</evidence>
<dbReference type="CDD" id="cd12913">
    <property type="entry name" value="PDC1_MCP_like"/>
    <property type="match status" value="1"/>
</dbReference>
<dbReference type="GO" id="GO:0000155">
    <property type="term" value="F:phosphorelay sensor kinase activity"/>
    <property type="evidence" value="ECO:0007669"/>
    <property type="project" value="InterPro"/>
</dbReference>
<dbReference type="FunFam" id="1.10.287.130:FF:000002">
    <property type="entry name" value="Two-component osmosensing histidine kinase"/>
    <property type="match status" value="1"/>
</dbReference>
<dbReference type="PROSITE" id="PS50885">
    <property type="entry name" value="HAMP"/>
    <property type="match status" value="1"/>
</dbReference>
<evidence type="ECO:0000256" key="8">
    <source>
        <dbReference type="ARBA" id="ARBA00022692"/>
    </source>
</evidence>
<dbReference type="InterPro" id="IPR003661">
    <property type="entry name" value="HisK_dim/P_dom"/>
</dbReference>
<dbReference type="Proteomes" id="UP000694308">
    <property type="component" value="Unassembled WGS sequence"/>
</dbReference>
<dbReference type="Pfam" id="PF00672">
    <property type="entry name" value="HAMP"/>
    <property type="match status" value="1"/>
</dbReference>
<dbReference type="FunFam" id="3.30.565.10:FF:000010">
    <property type="entry name" value="Sensor histidine kinase RcsC"/>
    <property type="match status" value="1"/>
</dbReference>
<evidence type="ECO:0000256" key="14">
    <source>
        <dbReference type="ARBA" id="ARBA00023136"/>
    </source>
</evidence>
<evidence type="ECO:0000259" key="20">
    <source>
        <dbReference type="PROSITE" id="PS50109"/>
    </source>
</evidence>
<dbReference type="SMART" id="SM00304">
    <property type="entry name" value="HAMP"/>
    <property type="match status" value="1"/>
</dbReference>
<keyword evidence="23" id="KW-1185">Reference proteome</keyword>
<dbReference type="Pfam" id="PF02518">
    <property type="entry name" value="HATPase_c"/>
    <property type="match status" value="1"/>
</dbReference>
<keyword evidence="6" id="KW-0597">Phosphoprotein</keyword>
<dbReference type="CDD" id="cd06225">
    <property type="entry name" value="HAMP"/>
    <property type="match status" value="1"/>
</dbReference>
<comment type="subunit">
    <text evidence="15">At low DSF concentrations, interacts with RpfF.</text>
</comment>
<dbReference type="PROSITE" id="PS50109">
    <property type="entry name" value="HIS_KIN"/>
    <property type="match status" value="1"/>
</dbReference>
<evidence type="ECO:0000256" key="18">
    <source>
        <dbReference type="SAM" id="Coils"/>
    </source>
</evidence>
<evidence type="ECO:0000256" key="12">
    <source>
        <dbReference type="ARBA" id="ARBA00022989"/>
    </source>
</evidence>
<evidence type="ECO:0000256" key="7">
    <source>
        <dbReference type="ARBA" id="ARBA00022679"/>
    </source>
</evidence>
<dbReference type="PANTHER" id="PTHR45339">
    <property type="entry name" value="HYBRID SIGNAL TRANSDUCTION HISTIDINE KINASE J"/>
    <property type="match status" value="1"/>
</dbReference>
<organism evidence="22 23">
    <name type="scientific">Clostridium thailandense</name>
    <dbReference type="NCBI Taxonomy" id="2794346"/>
    <lineage>
        <taxon>Bacteria</taxon>
        <taxon>Bacillati</taxon>
        <taxon>Bacillota</taxon>
        <taxon>Clostridia</taxon>
        <taxon>Eubacteriales</taxon>
        <taxon>Clostridiaceae</taxon>
        <taxon>Clostridium</taxon>
    </lineage>
</organism>
<keyword evidence="10" id="KW-0418">Kinase</keyword>
<keyword evidence="14 19" id="KW-0472">Membrane</keyword>
<feature type="transmembrane region" description="Helical" evidence="19">
    <location>
        <begin position="12"/>
        <end position="32"/>
    </location>
</feature>
<evidence type="ECO:0000256" key="5">
    <source>
        <dbReference type="ARBA" id="ARBA00022475"/>
    </source>
</evidence>
<evidence type="ECO:0000256" key="19">
    <source>
        <dbReference type="SAM" id="Phobius"/>
    </source>
</evidence>
<evidence type="ECO:0000256" key="9">
    <source>
        <dbReference type="ARBA" id="ARBA00022741"/>
    </source>
</evidence>
<dbReference type="CDD" id="cd00082">
    <property type="entry name" value="HisKA"/>
    <property type="match status" value="1"/>
</dbReference>
<keyword evidence="5" id="KW-1003">Cell membrane</keyword>
<keyword evidence="9" id="KW-0547">Nucleotide-binding</keyword>
<comment type="similarity">
    <text evidence="3">In the N-terminal section; belongs to the phytochrome family.</text>
</comment>
<dbReference type="Pfam" id="PF00512">
    <property type="entry name" value="HisKA"/>
    <property type="match status" value="1"/>
</dbReference>
<evidence type="ECO:0000256" key="1">
    <source>
        <dbReference type="ARBA" id="ARBA00000085"/>
    </source>
</evidence>
<dbReference type="SMART" id="SM00387">
    <property type="entry name" value="HATPase_c"/>
    <property type="match status" value="1"/>
</dbReference>
<name>A0A949TFD6_9CLOT</name>
<evidence type="ECO:0000256" key="11">
    <source>
        <dbReference type="ARBA" id="ARBA00022840"/>
    </source>
</evidence>
<evidence type="ECO:0000256" key="3">
    <source>
        <dbReference type="ARBA" id="ARBA00006402"/>
    </source>
</evidence>
<evidence type="ECO:0000313" key="23">
    <source>
        <dbReference type="Proteomes" id="UP000694308"/>
    </source>
</evidence>
<keyword evidence="8 19" id="KW-0812">Transmembrane</keyword>
<evidence type="ECO:0000256" key="6">
    <source>
        <dbReference type="ARBA" id="ARBA00022553"/>
    </source>
</evidence>
<evidence type="ECO:0000256" key="4">
    <source>
        <dbReference type="ARBA" id="ARBA00012438"/>
    </source>
</evidence>
<evidence type="ECO:0000256" key="2">
    <source>
        <dbReference type="ARBA" id="ARBA00004651"/>
    </source>
</evidence>
<proteinExistence type="inferred from homology"/>
<dbReference type="InterPro" id="IPR003660">
    <property type="entry name" value="HAMP_dom"/>
</dbReference>
<dbReference type="Pfam" id="PF02743">
    <property type="entry name" value="dCache_1"/>
    <property type="match status" value="1"/>
</dbReference>
<comment type="catalytic activity">
    <reaction evidence="1">
        <text>ATP + protein L-histidine = ADP + protein N-phospho-L-histidine.</text>
        <dbReference type="EC" id="2.7.13.3"/>
    </reaction>
</comment>
<evidence type="ECO:0000256" key="16">
    <source>
        <dbReference type="ARBA" id="ARBA00068150"/>
    </source>
</evidence>
<dbReference type="InterPro" id="IPR033479">
    <property type="entry name" value="dCache_1"/>
</dbReference>
<keyword evidence="12 19" id="KW-1133">Transmembrane helix</keyword>
<comment type="subcellular location">
    <subcellularLocation>
        <location evidence="2">Cell membrane</location>
        <topology evidence="2">Multi-pass membrane protein</topology>
    </subcellularLocation>
</comment>
<feature type="domain" description="Histidine kinase" evidence="20">
    <location>
        <begin position="444"/>
        <end position="665"/>
    </location>
</feature>
<dbReference type="EMBL" id="JAEEGC010000008">
    <property type="protein sequence ID" value="MBV7271779.1"/>
    <property type="molecule type" value="Genomic_DNA"/>
</dbReference>